<name>A0ACC0LPJ5_RHOML</name>
<reference evidence="1" key="1">
    <citation type="submission" date="2022-02" db="EMBL/GenBank/DDBJ databases">
        <title>Plant Genome Project.</title>
        <authorList>
            <person name="Zhang R.-G."/>
        </authorList>
    </citation>
    <scope>NUCLEOTIDE SEQUENCE</scope>
    <source>
        <strain evidence="1">AT1</strain>
    </source>
</reference>
<evidence type="ECO:0000313" key="1">
    <source>
        <dbReference type="EMBL" id="KAI8530259.1"/>
    </source>
</evidence>
<dbReference type="EMBL" id="CM046398">
    <property type="protein sequence ID" value="KAI8530259.1"/>
    <property type="molecule type" value="Genomic_DNA"/>
</dbReference>
<protein>
    <submittedName>
        <fullName evidence="1">Uncharacterized protein</fullName>
    </submittedName>
</protein>
<gene>
    <name evidence="1" type="ORF">RHMOL_Rhmol11G0042600</name>
</gene>
<proteinExistence type="predicted"/>
<organism evidence="1 2">
    <name type="scientific">Rhododendron molle</name>
    <name type="common">Chinese azalea</name>
    <name type="synonym">Azalea mollis</name>
    <dbReference type="NCBI Taxonomy" id="49168"/>
    <lineage>
        <taxon>Eukaryota</taxon>
        <taxon>Viridiplantae</taxon>
        <taxon>Streptophyta</taxon>
        <taxon>Embryophyta</taxon>
        <taxon>Tracheophyta</taxon>
        <taxon>Spermatophyta</taxon>
        <taxon>Magnoliopsida</taxon>
        <taxon>eudicotyledons</taxon>
        <taxon>Gunneridae</taxon>
        <taxon>Pentapetalae</taxon>
        <taxon>asterids</taxon>
        <taxon>Ericales</taxon>
        <taxon>Ericaceae</taxon>
        <taxon>Ericoideae</taxon>
        <taxon>Rhodoreae</taxon>
        <taxon>Rhododendron</taxon>
    </lineage>
</organism>
<evidence type="ECO:0000313" key="2">
    <source>
        <dbReference type="Proteomes" id="UP001062846"/>
    </source>
</evidence>
<keyword evidence="2" id="KW-1185">Reference proteome</keyword>
<dbReference type="Proteomes" id="UP001062846">
    <property type="component" value="Chromosome 11"/>
</dbReference>
<comment type="caution">
    <text evidence="1">The sequence shown here is derived from an EMBL/GenBank/DDBJ whole genome shotgun (WGS) entry which is preliminary data.</text>
</comment>
<accession>A0ACC0LPJ5</accession>
<sequence length="229" mass="25714">MEQVGSKDDVDEKYLEFYAEGEVILNECRQLGSFNPLVDRLSEVVHKFHHECDPTDNIVLIKEPHPYVAPGDDCLVMALDEVPDDLWEVDEIIDLIADLLPAYFWDVDKVVDKQMGNEVWTINSALVDAGFWDSLIVTNLRVPFEEAAAQDPAFWEGLVMEDLDSTLGQDSSTTVASVNKGKRKMADIPTDFGDFDDTTSRWDIASVTNSGRVFQPPNLQVESSYNPPI</sequence>